<dbReference type="Pfam" id="PF01551">
    <property type="entry name" value="Peptidase_M23"/>
    <property type="match status" value="1"/>
</dbReference>
<evidence type="ECO:0000259" key="2">
    <source>
        <dbReference type="Pfam" id="PF01551"/>
    </source>
</evidence>
<reference evidence="3 4" key="1">
    <citation type="submission" date="2018-06" db="EMBL/GenBank/DDBJ databases">
        <title>Paenibacillus imtechensis sp. nov.</title>
        <authorList>
            <person name="Pinnaka A.K."/>
            <person name="Singh H."/>
            <person name="Kaur M."/>
        </authorList>
    </citation>
    <scope>NUCLEOTIDE SEQUENCE [LARGE SCALE GENOMIC DNA]</scope>
    <source>
        <strain evidence="3 4">SMB1</strain>
    </source>
</reference>
<evidence type="ECO:0000256" key="1">
    <source>
        <dbReference type="SAM" id="MobiDB-lite"/>
    </source>
</evidence>
<sequence length="307" mass="32857">MGAPQQTENTEAKDKGRTVQPEDTAAALLAGRYQELYGQFSSAMQEAVSYEQLKELADSFTEGVEAFEPVSRLVLNGLDTRVWTDSSGSKGVMAAHDAEGDIAGLQVLHLSSYPETDGQTTANTYAYPFEGEWLVVWGGHNELSNYHYAYESQRYAADLVKAVDGYSYKGDPQLNESYYAFGEPVLAPADGTVVHVTNDIADNEPVGVMNKAEPAGNVVVIDHGGGEYSILAHLQQGSAAVQAGDQVKRGELIGRCGNSGNSSEPHLHLQVSSGADFAQARSLNIAWEEGGLLHGQTVTGTSESKDH</sequence>
<feature type="region of interest" description="Disordered" evidence="1">
    <location>
        <begin position="1"/>
        <end position="21"/>
    </location>
</feature>
<dbReference type="OrthoDB" id="9809488at2"/>
<dbReference type="InterPro" id="IPR050570">
    <property type="entry name" value="Cell_wall_metabolism_enzyme"/>
</dbReference>
<dbReference type="PANTHER" id="PTHR21666:SF270">
    <property type="entry name" value="MUREIN HYDROLASE ACTIVATOR ENVC"/>
    <property type="match status" value="1"/>
</dbReference>
<dbReference type="InterPro" id="IPR016047">
    <property type="entry name" value="M23ase_b-sheet_dom"/>
</dbReference>
<proteinExistence type="predicted"/>
<dbReference type="GO" id="GO:0004222">
    <property type="term" value="F:metalloendopeptidase activity"/>
    <property type="evidence" value="ECO:0007669"/>
    <property type="project" value="TreeGrafter"/>
</dbReference>
<dbReference type="CDD" id="cd12797">
    <property type="entry name" value="M23_peptidase"/>
    <property type="match status" value="1"/>
</dbReference>
<dbReference type="PANTHER" id="PTHR21666">
    <property type="entry name" value="PEPTIDASE-RELATED"/>
    <property type="match status" value="1"/>
</dbReference>
<evidence type="ECO:0000313" key="4">
    <source>
        <dbReference type="Proteomes" id="UP000249522"/>
    </source>
</evidence>
<comment type="caution">
    <text evidence="3">The sequence shown here is derived from an EMBL/GenBank/DDBJ whole genome shotgun (WGS) entry which is preliminary data.</text>
</comment>
<dbReference type="AlphaFoldDB" id="A0A2W1L7Y6"/>
<evidence type="ECO:0000313" key="3">
    <source>
        <dbReference type="EMBL" id="PZD95073.1"/>
    </source>
</evidence>
<keyword evidence="4" id="KW-1185">Reference proteome</keyword>
<feature type="domain" description="M23ase beta-sheet core" evidence="2">
    <location>
        <begin position="182"/>
        <end position="273"/>
    </location>
</feature>
<name>A0A2W1L7Y6_9BACL</name>
<dbReference type="SUPFAM" id="SSF51261">
    <property type="entry name" value="Duplicated hybrid motif"/>
    <property type="match status" value="1"/>
</dbReference>
<gene>
    <name evidence="3" type="ORF">DNH61_15085</name>
</gene>
<accession>A0A2W1L7Y6</accession>
<protein>
    <submittedName>
        <fullName evidence="3">M23 family peptidase</fullName>
    </submittedName>
</protein>
<dbReference type="Gene3D" id="2.70.70.10">
    <property type="entry name" value="Glucose Permease (Domain IIA)"/>
    <property type="match status" value="1"/>
</dbReference>
<organism evidence="3 4">
    <name type="scientific">Paenibacillus sambharensis</name>
    <dbReference type="NCBI Taxonomy" id="1803190"/>
    <lineage>
        <taxon>Bacteria</taxon>
        <taxon>Bacillati</taxon>
        <taxon>Bacillota</taxon>
        <taxon>Bacilli</taxon>
        <taxon>Bacillales</taxon>
        <taxon>Paenibacillaceae</taxon>
        <taxon>Paenibacillus</taxon>
    </lineage>
</organism>
<dbReference type="InterPro" id="IPR011055">
    <property type="entry name" value="Dup_hybrid_motif"/>
</dbReference>
<dbReference type="Proteomes" id="UP000249522">
    <property type="component" value="Unassembled WGS sequence"/>
</dbReference>
<dbReference type="EMBL" id="QKRB01000046">
    <property type="protein sequence ID" value="PZD95073.1"/>
    <property type="molecule type" value="Genomic_DNA"/>
</dbReference>